<evidence type="ECO:0000313" key="2">
    <source>
        <dbReference type="EMBL" id="KOM37788.1"/>
    </source>
</evidence>
<name>A0A0L9U4N9_PHAAN</name>
<reference evidence="3" key="1">
    <citation type="journal article" date="2015" name="Proc. Natl. Acad. Sci. U.S.A.">
        <title>Genome sequencing of adzuki bean (Vigna angularis) provides insight into high starch and low fat accumulation and domestication.</title>
        <authorList>
            <person name="Yang K."/>
            <person name="Tian Z."/>
            <person name="Chen C."/>
            <person name="Luo L."/>
            <person name="Zhao B."/>
            <person name="Wang Z."/>
            <person name="Yu L."/>
            <person name="Li Y."/>
            <person name="Sun Y."/>
            <person name="Li W."/>
            <person name="Chen Y."/>
            <person name="Li Y."/>
            <person name="Zhang Y."/>
            <person name="Ai D."/>
            <person name="Zhao J."/>
            <person name="Shang C."/>
            <person name="Ma Y."/>
            <person name="Wu B."/>
            <person name="Wang M."/>
            <person name="Gao L."/>
            <person name="Sun D."/>
            <person name="Zhang P."/>
            <person name="Guo F."/>
            <person name="Wang W."/>
            <person name="Li Y."/>
            <person name="Wang J."/>
            <person name="Varshney R.K."/>
            <person name="Wang J."/>
            <person name="Ling H.Q."/>
            <person name="Wan P."/>
        </authorList>
    </citation>
    <scope>NUCLEOTIDE SEQUENCE</scope>
    <source>
        <strain evidence="3">cv. Jingnong 6</strain>
    </source>
</reference>
<evidence type="ECO:0000256" key="1">
    <source>
        <dbReference type="SAM" id="MobiDB-lite"/>
    </source>
</evidence>
<protein>
    <submittedName>
        <fullName evidence="2">Uncharacterized protein</fullName>
    </submittedName>
</protein>
<feature type="region of interest" description="Disordered" evidence="1">
    <location>
        <begin position="219"/>
        <end position="243"/>
    </location>
</feature>
<evidence type="ECO:0000313" key="3">
    <source>
        <dbReference type="Proteomes" id="UP000053144"/>
    </source>
</evidence>
<dbReference type="EMBL" id="CM003373">
    <property type="protein sequence ID" value="KOM37788.1"/>
    <property type="molecule type" value="Genomic_DNA"/>
</dbReference>
<dbReference type="Proteomes" id="UP000053144">
    <property type="component" value="Chromosome 3"/>
</dbReference>
<organism evidence="2 3">
    <name type="scientific">Phaseolus angularis</name>
    <name type="common">Azuki bean</name>
    <name type="synonym">Vigna angularis</name>
    <dbReference type="NCBI Taxonomy" id="3914"/>
    <lineage>
        <taxon>Eukaryota</taxon>
        <taxon>Viridiplantae</taxon>
        <taxon>Streptophyta</taxon>
        <taxon>Embryophyta</taxon>
        <taxon>Tracheophyta</taxon>
        <taxon>Spermatophyta</taxon>
        <taxon>Magnoliopsida</taxon>
        <taxon>eudicotyledons</taxon>
        <taxon>Gunneridae</taxon>
        <taxon>Pentapetalae</taxon>
        <taxon>rosids</taxon>
        <taxon>fabids</taxon>
        <taxon>Fabales</taxon>
        <taxon>Fabaceae</taxon>
        <taxon>Papilionoideae</taxon>
        <taxon>50 kb inversion clade</taxon>
        <taxon>NPAAA clade</taxon>
        <taxon>indigoferoid/millettioid clade</taxon>
        <taxon>Phaseoleae</taxon>
        <taxon>Vigna</taxon>
    </lineage>
</organism>
<gene>
    <name evidence="2" type="ORF">LR48_Vigan03g117000</name>
</gene>
<feature type="compositionally biased region" description="Basic and acidic residues" evidence="1">
    <location>
        <begin position="141"/>
        <end position="175"/>
    </location>
</feature>
<sequence length="255" mass="28281">MPDIKGWDKCMEDDWRDVESTGLATWASYSLKQLQMPMLSGAVLPRGSRPGARKRGAGRDLEGCADARRPVRDARHITSAKLFHSEQTLVEQRTNGHRPAQQRTLVQQVDAQRRTLAQLAGNARPDACRQERTLVQLAENARPEEGARPEEDARPAARSAEDDRPEIGRSSRIWDARPELGRSSRIGTLVQKIGRSSRKWPRDSIIGASLLKPEIWTERRPGDATAAAPRGFPGGKSPIPPSNPSFLSSMLYMCS</sequence>
<proteinExistence type="predicted"/>
<feature type="region of interest" description="Disordered" evidence="1">
    <location>
        <begin position="138"/>
        <end position="175"/>
    </location>
</feature>
<dbReference type="AlphaFoldDB" id="A0A0L9U4N9"/>
<dbReference type="Gramene" id="KOM37788">
    <property type="protein sequence ID" value="KOM37788"/>
    <property type="gene ID" value="LR48_Vigan03g117000"/>
</dbReference>
<accession>A0A0L9U4N9</accession>